<evidence type="ECO:0000256" key="1">
    <source>
        <dbReference type="SAM" id="MobiDB-lite"/>
    </source>
</evidence>
<dbReference type="Proteomes" id="UP001633002">
    <property type="component" value="Unassembled WGS sequence"/>
</dbReference>
<dbReference type="AlphaFoldDB" id="A0ABD3GML0"/>
<sequence>MGEEHIITVMDHALQQQSSNPAPLLLTLNTLRANWNERNLCQFKNKQAFRGIQPILNETEAEIQATDLGDRLSDDRLKHLQKAQQTLQYWKDETHRWHRGETIRRPQPHFVFTPRQQTHRGTPEEGEEEGPDRGKPRLTKNRGDGCMTHSDNSSTNEGRSSLSGTNWSTDT</sequence>
<gene>
    <name evidence="2" type="ORF">R1sor_022358</name>
</gene>
<evidence type="ECO:0000313" key="2">
    <source>
        <dbReference type="EMBL" id="KAL3679402.1"/>
    </source>
</evidence>
<feature type="compositionally biased region" description="Polar residues" evidence="1">
    <location>
        <begin position="149"/>
        <end position="171"/>
    </location>
</feature>
<accession>A0ABD3GML0</accession>
<evidence type="ECO:0000313" key="3">
    <source>
        <dbReference type="Proteomes" id="UP001633002"/>
    </source>
</evidence>
<comment type="caution">
    <text evidence="2">The sequence shown here is derived from an EMBL/GenBank/DDBJ whole genome shotgun (WGS) entry which is preliminary data.</text>
</comment>
<keyword evidence="3" id="KW-1185">Reference proteome</keyword>
<feature type="region of interest" description="Disordered" evidence="1">
    <location>
        <begin position="100"/>
        <end position="171"/>
    </location>
</feature>
<proteinExistence type="predicted"/>
<dbReference type="EMBL" id="JBJQOH010000007">
    <property type="protein sequence ID" value="KAL3679402.1"/>
    <property type="molecule type" value="Genomic_DNA"/>
</dbReference>
<protein>
    <submittedName>
        <fullName evidence="2">Uncharacterized protein</fullName>
    </submittedName>
</protein>
<reference evidence="2 3" key="1">
    <citation type="submission" date="2024-09" db="EMBL/GenBank/DDBJ databases">
        <title>Chromosome-scale assembly of Riccia sorocarpa.</title>
        <authorList>
            <person name="Paukszto L."/>
        </authorList>
    </citation>
    <scope>NUCLEOTIDE SEQUENCE [LARGE SCALE GENOMIC DNA]</scope>
    <source>
        <strain evidence="2">LP-2024</strain>
        <tissue evidence="2">Aerial parts of the thallus</tissue>
    </source>
</reference>
<name>A0ABD3GML0_9MARC</name>
<organism evidence="2 3">
    <name type="scientific">Riccia sorocarpa</name>
    <dbReference type="NCBI Taxonomy" id="122646"/>
    <lineage>
        <taxon>Eukaryota</taxon>
        <taxon>Viridiplantae</taxon>
        <taxon>Streptophyta</taxon>
        <taxon>Embryophyta</taxon>
        <taxon>Marchantiophyta</taxon>
        <taxon>Marchantiopsida</taxon>
        <taxon>Marchantiidae</taxon>
        <taxon>Marchantiales</taxon>
        <taxon>Ricciaceae</taxon>
        <taxon>Riccia</taxon>
    </lineage>
</organism>